<dbReference type="InterPro" id="IPR005178">
    <property type="entry name" value="Ostalpha/TMEM184C"/>
</dbReference>
<evidence type="ECO:0000256" key="3">
    <source>
        <dbReference type="ARBA" id="ARBA00022989"/>
    </source>
</evidence>
<feature type="compositionally biased region" description="Polar residues" evidence="5">
    <location>
        <begin position="652"/>
        <end position="666"/>
    </location>
</feature>
<dbReference type="InParanoid" id="A0A165F010"/>
<dbReference type="STRING" id="1353952.A0A165F010"/>
<keyword evidence="3 6" id="KW-1133">Transmembrane helix</keyword>
<feature type="compositionally biased region" description="Pro residues" evidence="5">
    <location>
        <begin position="569"/>
        <end position="578"/>
    </location>
</feature>
<dbReference type="GO" id="GO:0016020">
    <property type="term" value="C:membrane"/>
    <property type="evidence" value="ECO:0007669"/>
    <property type="project" value="UniProtKB-SubCell"/>
</dbReference>
<feature type="transmembrane region" description="Helical" evidence="6">
    <location>
        <begin position="255"/>
        <end position="278"/>
    </location>
</feature>
<proteinExistence type="predicted"/>
<keyword evidence="8" id="KW-1185">Reference proteome</keyword>
<evidence type="ECO:0000256" key="4">
    <source>
        <dbReference type="ARBA" id="ARBA00023136"/>
    </source>
</evidence>
<evidence type="ECO:0000256" key="6">
    <source>
        <dbReference type="SAM" id="Phobius"/>
    </source>
</evidence>
<feature type="transmembrane region" description="Helical" evidence="6">
    <location>
        <begin position="84"/>
        <end position="102"/>
    </location>
</feature>
<keyword evidence="2 6" id="KW-0812">Transmembrane</keyword>
<dbReference type="OrthoDB" id="5348404at2759"/>
<dbReference type="FunCoup" id="A0A165F010">
    <property type="interactions" value="161"/>
</dbReference>
<dbReference type="AlphaFoldDB" id="A0A165F010"/>
<evidence type="ECO:0000256" key="1">
    <source>
        <dbReference type="ARBA" id="ARBA00004141"/>
    </source>
</evidence>
<evidence type="ECO:0000313" key="8">
    <source>
        <dbReference type="Proteomes" id="UP000076842"/>
    </source>
</evidence>
<dbReference type="EMBL" id="KV423987">
    <property type="protein sequence ID" value="KZT55903.1"/>
    <property type="molecule type" value="Genomic_DNA"/>
</dbReference>
<feature type="transmembrane region" description="Helical" evidence="6">
    <location>
        <begin position="58"/>
        <end position="78"/>
    </location>
</feature>
<dbReference type="SMART" id="SM01417">
    <property type="entry name" value="Solute_trans_a"/>
    <property type="match status" value="1"/>
</dbReference>
<feature type="compositionally biased region" description="Polar residues" evidence="5">
    <location>
        <begin position="629"/>
        <end position="638"/>
    </location>
</feature>
<organism evidence="7 8">
    <name type="scientific">Calocera cornea HHB12733</name>
    <dbReference type="NCBI Taxonomy" id="1353952"/>
    <lineage>
        <taxon>Eukaryota</taxon>
        <taxon>Fungi</taxon>
        <taxon>Dikarya</taxon>
        <taxon>Basidiomycota</taxon>
        <taxon>Agaricomycotina</taxon>
        <taxon>Dacrymycetes</taxon>
        <taxon>Dacrymycetales</taxon>
        <taxon>Dacrymycetaceae</taxon>
        <taxon>Calocera</taxon>
    </lineage>
</organism>
<gene>
    <name evidence="7" type="ORF">CALCODRAFT_338703</name>
</gene>
<comment type="subcellular location">
    <subcellularLocation>
        <location evidence="1">Membrane</location>
        <topology evidence="1">Multi-pass membrane protein</topology>
    </subcellularLocation>
</comment>
<evidence type="ECO:0000256" key="2">
    <source>
        <dbReference type="ARBA" id="ARBA00022692"/>
    </source>
</evidence>
<dbReference type="Pfam" id="PF03619">
    <property type="entry name" value="Solute_trans_a"/>
    <property type="match status" value="1"/>
</dbReference>
<feature type="compositionally biased region" description="Basic and acidic residues" evidence="5">
    <location>
        <begin position="708"/>
        <end position="736"/>
    </location>
</feature>
<sequence length="767" mass="84799">MWPALGGSGSALTPILLVLCGLSTLIATGVGAASVYFQLKNYRQPHLQRQVIRIMIMVPLYAISSLISLFSLEAAFFIDAFRDIYEAYVIYCFFHLLLAYLGGDRALLIMLHGRPPKTWLPPVNLFKSECDVSDPFVFLGLRRGIFQYVQIKPILAVATMILKATNHYHEGTFRPTDGYLYISVIYNTSICVSLYCLAMFWKVVHDDIQPFRPVPKFLCVKGILFFSFWQSIFISILAASGAISRLGPYTDQEHIAIGINDMLICFEMPLFAFAHWYAFNYHDYVDVTVRLAARMPFYYALRDAFGVKDVVEDAKATMEGGMSYRYYEPAEGGMHQGSGRERRIRAGLRYAQGGKKKYWLPLPRHDATMTTGPISAVNKRWEEREHEHEAYAPLMAEQQTHIVHTEHGEPIEDEYAEDEFDRTSLDFDLPGRVDENDQEVLYAKSRLLEFGDGNYPVIDCSDEAARRWMREVEEGIVSGRMSAVGRGLRERVRLLSEPGAGIAAAVPGYGTLPPGSTHHGGGSGSGPATLERSQSTDGQPGKGKGKKTEERTSTYGAWAEIASEIHAPRPVPSVPPMPPRDRSRSRSANASPAPSSRAVVDLAPPPPDLDVDGVRLHLSRKRPGHASVGSLSPPQSQMDRTRSPLVPPSPAGSGSRQASRTHTPTMSAPGGKPLPADAVDLLIEDPEENVPPGTRGSDSQRVVYRRGVPGEEGKEVRVEHQGGETRVEVGRPKDGPETIAQVAPNEPPKGQVSVLVERYDMENNPWA</sequence>
<feature type="transmembrane region" description="Helical" evidence="6">
    <location>
        <begin position="12"/>
        <end position="37"/>
    </location>
</feature>
<name>A0A165F010_9BASI</name>
<feature type="transmembrane region" description="Helical" evidence="6">
    <location>
        <begin position="223"/>
        <end position="243"/>
    </location>
</feature>
<keyword evidence="4 6" id="KW-0472">Membrane</keyword>
<feature type="region of interest" description="Disordered" evidence="5">
    <location>
        <begin position="506"/>
        <end position="752"/>
    </location>
</feature>
<protein>
    <submittedName>
        <fullName evidence="7">DUF300-domain-containing protein</fullName>
    </submittedName>
</protein>
<dbReference type="PANTHER" id="PTHR23423">
    <property type="entry name" value="ORGANIC SOLUTE TRANSPORTER-RELATED"/>
    <property type="match status" value="1"/>
</dbReference>
<dbReference type="Proteomes" id="UP000076842">
    <property type="component" value="Unassembled WGS sequence"/>
</dbReference>
<evidence type="ECO:0000256" key="5">
    <source>
        <dbReference type="SAM" id="MobiDB-lite"/>
    </source>
</evidence>
<reference evidence="7 8" key="1">
    <citation type="journal article" date="2016" name="Mol. Biol. Evol.">
        <title>Comparative Genomics of Early-Diverging Mushroom-Forming Fungi Provides Insights into the Origins of Lignocellulose Decay Capabilities.</title>
        <authorList>
            <person name="Nagy L.G."/>
            <person name="Riley R."/>
            <person name="Tritt A."/>
            <person name="Adam C."/>
            <person name="Daum C."/>
            <person name="Floudas D."/>
            <person name="Sun H."/>
            <person name="Yadav J.S."/>
            <person name="Pangilinan J."/>
            <person name="Larsson K.H."/>
            <person name="Matsuura K."/>
            <person name="Barry K."/>
            <person name="Labutti K."/>
            <person name="Kuo R."/>
            <person name="Ohm R.A."/>
            <person name="Bhattacharya S.S."/>
            <person name="Shirouzu T."/>
            <person name="Yoshinaga Y."/>
            <person name="Martin F.M."/>
            <person name="Grigoriev I.V."/>
            <person name="Hibbett D.S."/>
        </authorList>
    </citation>
    <scope>NUCLEOTIDE SEQUENCE [LARGE SCALE GENOMIC DNA]</scope>
    <source>
        <strain evidence="7 8">HHB12733</strain>
    </source>
</reference>
<accession>A0A165F010</accession>
<evidence type="ECO:0000313" key="7">
    <source>
        <dbReference type="EMBL" id="KZT55903.1"/>
    </source>
</evidence>
<feature type="compositionally biased region" description="Low complexity" evidence="5">
    <location>
        <begin position="586"/>
        <end position="602"/>
    </location>
</feature>
<feature type="transmembrane region" description="Helical" evidence="6">
    <location>
        <begin position="179"/>
        <end position="203"/>
    </location>
</feature>